<reference evidence="5" key="1">
    <citation type="submission" date="2014-12" db="EMBL/GenBank/DDBJ databases">
        <authorList>
            <person name="Huang H.-H."/>
            <person name="Chen S.-C."/>
            <person name="Lai M.-C."/>
        </authorList>
    </citation>
    <scope>NUCLEOTIDE SEQUENCE</scope>
    <source>
        <strain evidence="5">K1F9705b</strain>
    </source>
</reference>
<keyword evidence="2" id="KW-0378">Hydrolase</keyword>
<gene>
    <name evidence="5" type="ORF">RJ53_10655</name>
</gene>
<dbReference type="EMBL" id="JWHL01000024">
    <property type="protein sequence ID" value="MBR1369911.1"/>
    <property type="molecule type" value="Genomic_DNA"/>
</dbReference>
<dbReference type="RefSeq" id="WP_211531669.1">
    <property type="nucleotide sequence ID" value="NZ_JWHL01000024.1"/>
</dbReference>
<dbReference type="SUPFAM" id="SSF56300">
    <property type="entry name" value="Metallo-dependent phosphatases"/>
    <property type="match status" value="1"/>
</dbReference>
<evidence type="ECO:0000259" key="4">
    <source>
        <dbReference type="Pfam" id="PF00149"/>
    </source>
</evidence>
<comment type="caution">
    <text evidence="5">The sequence shown here is derived from an EMBL/GenBank/DDBJ whole genome shotgun (WGS) entry which is preliminary data.</text>
</comment>
<dbReference type="InterPro" id="IPR004843">
    <property type="entry name" value="Calcineurin-like_PHP"/>
</dbReference>
<dbReference type="PANTHER" id="PTHR30337">
    <property type="entry name" value="COMPONENT OF ATP-DEPENDENT DSDNA EXONUCLEASE"/>
    <property type="match status" value="1"/>
</dbReference>
<organism evidence="5 6">
    <name type="scientific">Methanocalculus chunghsingensis</name>
    <dbReference type="NCBI Taxonomy" id="156457"/>
    <lineage>
        <taxon>Archaea</taxon>
        <taxon>Methanobacteriati</taxon>
        <taxon>Methanobacteriota</taxon>
        <taxon>Stenosarchaea group</taxon>
        <taxon>Methanomicrobia</taxon>
        <taxon>Methanomicrobiales</taxon>
        <taxon>Methanocalculaceae</taxon>
        <taxon>Methanocalculus</taxon>
    </lineage>
</organism>
<accession>A0A8J8B5K4</accession>
<dbReference type="InterPro" id="IPR050535">
    <property type="entry name" value="DNA_Repair-Maintenance_Comp"/>
</dbReference>
<name>A0A8J8B5K4_9EURY</name>
<dbReference type="InterPro" id="IPR041796">
    <property type="entry name" value="Mre11_N"/>
</dbReference>
<feature type="domain" description="Calcineurin-like phosphoesterase" evidence="4">
    <location>
        <begin position="1"/>
        <end position="202"/>
    </location>
</feature>
<evidence type="ECO:0000313" key="6">
    <source>
        <dbReference type="Proteomes" id="UP000730161"/>
    </source>
</evidence>
<evidence type="ECO:0000256" key="1">
    <source>
        <dbReference type="ARBA" id="ARBA00022722"/>
    </source>
</evidence>
<evidence type="ECO:0000256" key="3">
    <source>
        <dbReference type="ARBA" id="ARBA00022839"/>
    </source>
</evidence>
<dbReference type="PANTHER" id="PTHR30337:SF0">
    <property type="entry name" value="NUCLEASE SBCCD SUBUNIT D"/>
    <property type="match status" value="1"/>
</dbReference>
<keyword evidence="3" id="KW-0269">Exonuclease</keyword>
<evidence type="ECO:0000313" key="5">
    <source>
        <dbReference type="EMBL" id="MBR1369911.1"/>
    </source>
</evidence>
<sequence>MKIIHIADTHLGATAFSRIDQETGMNLREKQIYDNFLASIHEICRQRPDVLLHAGDLFDSVKPRTQAYVTAFEALEILSEAGIPLVAIAGNHSIPKTRYTRAPFALFEYYPGTVHMAYQFRYEAVEIGDTVFHLIPNMLRPEAYRTAYDEIERRPGHHNILVTHGLASDIRDRRLATVAEHEIDPTMTTGDFDYIALGHYHNQSQIGPRAWYSGSLEHLTYGEIHERKGGLVIDPGRQSVTPLSLPKTPMIDLGSVSAEDLSAAEVIRAIEERIGTVATEPMPMAQISLLGIRKETARAIAGRELARLREPLLDLRIRTLTAEDLVTGERQDTAAFNIQEEFATFVKGRGLPEKTEAFILQKGSAVLSSVIEEAETE</sequence>
<dbReference type="GO" id="GO:0004527">
    <property type="term" value="F:exonuclease activity"/>
    <property type="evidence" value="ECO:0007669"/>
    <property type="project" value="UniProtKB-KW"/>
</dbReference>
<dbReference type="Proteomes" id="UP000730161">
    <property type="component" value="Unassembled WGS sequence"/>
</dbReference>
<proteinExistence type="predicted"/>
<dbReference type="CDD" id="cd00840">
    <property type="entry name" value="MPP_Mre11_N"/>
    <property type="match status" value="1"/>
</dbReference>
<keyword evidence="1" id="KW-0540">Nuclease</keyword>
<dbReference type="Pfam" id="PF00149">
    <property type="entry name" value="Metallophos"/>
    <property type="match status" value="1"/>
</dbReference>
<evidence type="ECO:0000256" key="2">
    <source>
        <dbReference type="ARBA" id="ARBA00022801"/>
    </source>
</evidence>
<dbReference type="OrthoDB" id="11638at2157"/>
<dbReference type="Gene3D" id="3.60.21.10">
    <property type="match status" value="1"/>
</dbReference>
<keyword evidence="6" id="KW-1185">Reference proteome</keyword>
<dbReference type="InterPro" id="IPR029052">
    <property type="entry name" value="Metallo-depent_PP-like"/>
</dbReference>
<protein>
    <submittedName>
        <fullName evidence="5">Metallophosphoesterase</fullName>
    </submittedName>
</protein>
<dbReference type="AlphaFoldDB" id="A0A8J8B5K4"/>